<dbReference type="AlphaFoldDB" id="L5MCD2"/>
<sequence length="73" mass="8094">MDAFGYTSFLACSRIPEFSFDYGFHSKFQLANNRSALQNNVIFFTGQKGREITCMSSSSQLNTYIGVPPLGLA</sequence>
<evidence type="ECO:0000313" key="1">
    <source>
        <dbReference type="EMBL" id="ELK36284.1"/>
    </source>
</evidence>
<organism evidence="1 2">
    <name type="scientific">Myotis davidii</name>
    <name type="common">David's myotis</name>
    <dbReference type="NCBI Taxonomy" id="225400"/>
    <lineage>
        <taxon>Eukaryota</taxon>
        <taxon>Metazoa</taxon>
        <taxon>Chordata</taxon>
        <taxon>Craniata</taxon>
        <taxon>Vertebrata</taxon>
        <taxon>Euteleostomi</taxon>
        <taxon>Mammalia</taxon>
        <taxon>Eutheria</taxon>
        <taxon>Laurasiatheria</taxon>
        <taxon>Chiroptera</taxon>
        <taxon>Yangochiroptera</taxon>
        <taxon>Vespertilionidae</taxon>
        <taxon>Myotis</taxon>
    </lineage>
</organism>
<protein>
    <submittedName>
        <fullName evidence="1">Protein eyes shut like protein</fullName>
    </submittedName>
</protein>
<reference evidence="2" key="1">
    <citation type="journal article" date="2013" name="Science">
        <title>Comparative analysis of bat genomes provides insight into the evolution of flight and immunity.</title>
        <authorList>
            <person name="Zhang G."/>
            <person name="Cowled C."/>
            <person name="Shi Z."/>
            <person name="Huang Z."/>
            <person name="Bishop-Lilly K.A."/>
            <person name="Fang X."/>
            <person name="Wynne J.W."/>
            <person name="Xiong Z."/>
            <person name="Baker M.L."/>
            <person name="Zhao W."/>
            <person name="Tachedjian M."/>
            <person name="Zhu Y."/>
            <person name="Zhou P."/>
            <person name="Jiang X."/>
            <person name="Ng J."/>
            <person name="Yang L."/>
            <person name="Wu L."/>
            <person name="Xiao J."/>
            <person name="Feng Y."/>
            <person name="Chen Y."/>
            <person name="Sun X."/>
            <person name="Zhang Y."/>
            <person name="Marsh G.A."/>
            <person name="Crameri G."/>
            <person name="Broder C.C."/>
            <person name="Frey K.G."/>
            <person name="Wang L.F."/>
            <person name="Wang J."/>
        </authorList>
    </citation>
    <scope>NUCLEOTIDE SEQUENCE [LARGE SCALE GENOMIC DNA]</scope>
</reference>
<accession>L5MCD2</accession>
<dbReference type="EMBL" id="KB101666">
    <property type="protein sequence ID" value="ELK36284.1"/>
    <property type="molecule type" value="Genomic_DNA"/>
</dbReference>
<keyword evidence="2" id="KW-1185">Reference proteome</keyword>
<evidence type="ECO:0000313" key="2">
    <source>
        <dbReference type="Proteomes" id="UP000010556"/>
    </source>
</evidence>
<name>L5MCD2_MYODS</name>
<proteinExistence type="predicted"/>
<gene>
    <name evidence="1" type="ORF">MDA_GLEAN10011263</name>
</gene>
<dbReference type="Proteomes" id="UP000010556">
    <property type="component" value="Unassembled WGS sequence"/>
</dbReference>